<dbReference type="EMBL" id="BEXD01000125">
    <property type="protein sequence ID" value="GBB84518.1"/>
    <property type="molecule type" value="Genomic_DNA"/>
</dbReference>
<sequence length="146" mass="16939">MLSPAHNIMPLYLQPYHKGTSEEVHYAPPYTHSTIPLQKKFPTSPTVRLQQKLVLTGLQSKDAMLSPMHNIMLLQQNYPKGIRKETNTNKTKKGKWKERKKEEEKMGERDRGRGRRGRGRTKGTKGREEGEETERGKASEERREAR</sequence>
<organism evidence="2 3">
    <name type="scientific">Rhizophagus clarus</name>
    <dbReference type="NCBI Taxonomy" id="94130"/>
    <lineage>
        <taxon>Eukaryota</taxon>
        <taxon>Fungi</taxon>
        <taxon>Fungi incertae sedis</taxon>
        <taxon>Mucoromycota</taxon>
        <taxon>Glomeromycotina</taxon>
        <taxon>Glomeromycetes</taxon>
        <taxon>Glomerales</taxon>
        <taxon>Glomeraceae</taxon>
        <taxon>Rhizophagus</taxon>
    </lineage>
</organism>
<feature type="region of interest" description="Disordered" evidence="1">
    <location>
        <begin position="76"/>
        <end position="146"/>
    </location>
</feature>
<evidence type="ECO:0000256" key="1">
    <source>
        <dbReference type="SAM" id="MobiDB-lite"/>
    </source>
</evidence>
<dbReference type="AlphaFoldDB" id="A0A2Z6QV18"/>
<feature type="compositionally biased region" description="Basic residues" evidence="1">
    <location>
        <begin position="112"/>
        <end position="124"/>
    </location>
</feature>
<protein>
    <submittedName>
        <fullName evidence="2">Uncharacterized protein</fullName>
    </submittedName>
</protein>
<name>A0A2Z6QV18_9GLOM</name>
<comment type="caution">
    <text evidence="2">The sequence shown here is derived from an EMBL/GenBank/DDBJ whole genome shotgun (WGS) entry which is preliminary data.</text>
</comment>
<accession>A0A2Z6QV18</accession>
<proteinExistence type="predicted"/>
<feature type="compositionally biased region" description="Basic and acidic residues" evidence="1">
    <location>
        <begin position="99"/>
        <end position="111"/>
    </location>
</feature>
<feature type="compositionally biased region" description="Basic and acidic residues" evidence="1">
    <location>
        <begin position="125"/>
        <end position="146"/>
    </location>
</feature>
<evidence type="ECO:0000313" key="2">
    <source>
        <dbReference type="EMBL" id="GBB84518.1"/>
    </source>
</evidence>
<dbReference type="Proteomes" id="UP000247702">
    <property type="component" value="Unassembled WGS sequence"/>
</dbReference>
<reference evidence="2 3" key="1">
    <citation type="submission" date="2017-11" db="EMBL/GenBank/DDBJ databases">
        <title>The genome of Rhizophagus clarus HR1 reveals common genetic basis of auxotrophy among arbuscular mycorrhizal fungi.</title>
        <authorList>
            <person name="Kobayashi Y."/>
        </authorList>
    </citation>
    <scope>NUCLEOTIDE SEQUENCE [LARGE SCALE GENOMIC DNA]</scope>
    <source>
        <strain evidence="2 3">HR1</strain>
    </source>
</reference>
<keyword evidence="3" id="KW-1185">Reference proteome</keyword>
<evidence type="ECO:0000313" key="3">
    <source>
        <dbReference type="Proteomes" id="UP000247702"/>
    </source>
</evidence>
<gene>
    <name evidence="2" type="ORF">RclHR1_01110003</name>
</gene>